<feature type="region of interest" description="Disordered" evidence="1">
    <location>
        <begin position="149"/>
        <end position="250"/>
    </location>
</feature>
<dbReference type="GO" id="GO:0030125">
    <property type="term" value="C:clathrin vesicle coat"/>
    <property type="evidence" value="ECO:0007669"/>
    <property type="project" value="TreeGrafter"/>
</dbReference>
<proteinExistence type="predicted"/>
<dbReference type="GO" id="GO:0007015">
    <property type="term" value="P:actin filament organization"/>
    <property type="evidence" value="ECO:0007669"/>
    <property type="project" value="TreeGrafter"/>
</dbReference>
<dbReference type="SMART" id="SM00273">
    <property type="entry name" value="ENTH"/>
    <property type="match status" value="1"/>
</dbReference>
<accession>A0A9W8E1L3</accession>
<dbReference type="Gene3D" id="1.25.40.90">
    <property type="match status" value="1"/>
</dbReference>
<sequence>MEHAARGVMRTVKNYTKGYTEIQMKVRNATSNDPWGPSGAQMAEIAEATYNNHDFFEIMEILDKRLNDKGKHWRHVFKALVVLDYCIHCGSENVVSYTTKNLYVVKTLREFQHRNESGKDEGANVRQKAKEITTLLEDEERLKEARKNRLQMKDRIRGLGNSRYNAELPPSPSSSSSPATYPRRAGRQTTIRRDKLSDEESTDEDGELKRAIQESKRLADEQERSRRESDAQLRQALEESAKESKVKEDDVVHQNELILTQDYDDQVQPGALVMVQQQPQQVGGGQFEPFGSLIDTSDVTYQSPQQQQQQGMYQQAYQLQQQQQLQTDMYGNVQQAQNYSANAASTNTYYTMGQDPSQAMLGQFQGNTADQQTMLYQQQQQQQQLSQQASSFQTMGTPSALSPGGGTNPFTQTFSATSSAATQSIQQSMTQQNQQQQFALDQQSQYTQNSQTYQSTANTGDLLGSGNLALAGASPLTTSSVGG</sequence>
<feature type="compositionally biased region" description="Low complexity" evidence="1">
    <location>
        <begin position="410"/>
        <end position="476"/>
    </location>
</feature>
<dbReference type="InterPro" id="IPR008942">
    <property type="entry name" value="ENTH_VHS"/>
</dbReference>
<dbReference type="InterPro" id="IPR013809">
    <property type="entry name" value="ENTH"/>
</dbReference>
<dbReference type="Proteomes" id="UP001150925">
    <property type="component" value="Unassembled WGS sequence"/>
</dbReference>
<dbReference type="CDD" id="cd16991">
    <property type="entry name" value="ENTH_Ent1_Ent2"/>
    <property type="match status" value="1"/>
</dbReference>
<feature type="non-terminal residue" evidence="3">
    <location>
        <position position="483"/>
    </location>
</feature>
<dbReference type="GO" id="GO:0005886">
    <property type="term" value="C:plasma membrane"/>
    <property type="evidence" value="ECO:0007669"/>
    <property type="project" value="TreeGrafter"/>
</dbReference>
<dbReference type="GO" id="GO:0005768">
    <property type="term" value="C:endosome"/>
    <property type="evidence" value="ECO:0007669"/>
    <property type="project" value="TreeGrafter"/>
</dbReference>
<dbReference type="PROSITE" id="PS50942">
    <property type="entry name" value="ENTH"/>
    <property type="match status" value="1"/>
</dbReference>
<gene>
    <name evidence="3" type="ORF">IWQ62_004845</name>
</gene>
<dbReference type="PANTHER" id="PTHR12276">
    <property type="entry name" value="EPSIN/ENT-RELATED"/>
    <property type="match status" value="1"/>
</dbReference>
<feature type="domain" description="ENTH" evidence="2">
    <location>
        <begin position="14"/>
        <end position="146"/>
    </location>
</feature>
<protein>
    <recommendedName>
        <fullName evidence="2">ENTH domain-containing protein</fullName>
    </recommendedName>
</protein>
<dbReference type="EMBL" id="JANBPY010001748">
    <property type="protein sequence ID" value="KAJ1958812.1"/>
    <property type="molecule type" value="Genomic_DNA"/>
</dbReference>
<dbReference type="SUPFAM" id="SSF48464">
    <property type="entry name" value="ENTH/VHS domain"/>
    <property type="match status" value="1"/>
</dbReference>
<evidence type="ECO:0000313" key="4">
    <source>
        <dbReference type="Proteomes" id="UP001150925"/>
    </source>
</evidence>
<dbReference type="FunFam" id="1.25.40.90:FF:000006">
    <property type="entry name" value="Clathrin interactor 1"/>
    <property type="match status" value="1"/>
</dbReference>
<feature type="compositionally biased region" description="Basic and acidic residues" evidence="1">
    <location>
        <begin position="207"/>
        <end position="250"/>
    </location>
</feature>
<dbReference type="GO" id="GO:0005543">
    <property type="term" value="F:phospholipid binding"/>
    <property type="evidence" value="ECO:0007669"/>
    <property type="project" value="TreeGrafter"/>
</dbReference>
<name>A0A9W8E1L3_9FUNG</name>
<feature type="region of interest" description="Disordered" evidence="1">
    <location>
        <begin position="386"/>
        <end position="483"/>
    </location>
</feature>
<dbReference type="OrthoDB" id="4033880at2759"/>
<evidence type="ECO:0000256" key="1">
    <source>
        <dbReference type="SAM" id="MobiDB-lite"/>
    </source>
</evidence>
<comment type="caution">
    <text evidence="3">The sequence shown here is derived from an EMBL/GenBank/DDBJ whole genome shotgun (WGS) entry which is preliminary data.</text>
</comment>
<dbReference type="PANTHER" id="PTHR12276:SF110">
    <property type="entry name" value="EPSIN-1-RELATED"/>
    <property type="match status" value="1"/>
</dbReference>
<evidence type="ECO:0000313" key="3">
    <source>
        <dbReference type="EMBL" id="KAJ1958812.1"/>
    </source>
</evidence>
<reference evidence="3" key="1">
    <citation type="submission" date="2022-07" db="EMBL/GenBank/DDBJ databases">
        <title>Phylogenomic reconstructions and comparative analyses of Kickxellomycotina fungi.</title>
        <authorList>
            <person name="Reynolds N.K."/>
            <person name="Stajich J.E."/>
            <person name="Barry K."/>
            <person name="Grigoriev I.V."/>
            <person name="Crous P."/>
            <person name="Smith M.E."/>
        </authorList>
    </citation>
    <scope>NUCLEOTIDE SEQUENCE</scope>
    <source>
        <strain evidence="3">RSA 1196</strain>
    </source>
</reference>
<dbReference type="AlphaFoldDB" id="A0A9W8E1L3"/>
<dbReference type="GO" id="GO:0006897">
    <property type="term" value="P:endocytosis"/>
    <property type="evidence" value="ECO:0007669"/>
    <property type="project" value="TreeGrafter"/>
</dbReference>
<evidence type="ECO:0000259" key="2">
    <source>
        <dbReference type="PROSITE" id="PS50942"/>
    </source>
</evidence>
<dbReference type="Pfam" id="PF01417">
    <property type="entry name" value="ENTH"/>
    <property type="match status" value="1"/>
</dbReference>
<dbReference type="GO" id="GO:0030276">
    <property type="term" value="F:clathrin binding"/>
    <property type="evidence" value="ECO:0007669"/>
    <property type="project" value="TreeGrafter"/>
</dbReference>
<keyword evidence="4" id="KW-1185">Reference proteome</keyword>
<organism evidence="3 4">
    <name type="scientific">Dispira parvispora</name>
    <dbReference type="NCBI Taxonomy" id="1520584"/>
    <lineage>
        <taxon>Eukaryota</taxon>
        <taxon>Fungi</taxon>
        <taxon>Fungi incertae sedis</taxon>
        <taxon>Zoopagomycota</taxon>
        <taxon>Kickxellomycotina</taxon>
        <taxon>Dimargaritomycetes</taxon>
        <taxon>Dimargaritales</taxon>
        <taxon>Dimargaritaceae</taxon>
        <taxon>Dispira</taxon>
    </lineage>
</organism>